<protein>
    <submittedName>
        <fullName evidence="1">ABC transporter</fullName>
    </submittedName>
</protein>
<dbReference type="EMBL" id="CP011311">
    <property type="protein sequence ID" value="AKE39818.1"/>
    <property type="molecule type" value="Genomic_DNA"/>
</dbReference>
<dbReference type="HOGENOM" id="CLU_000604_1_15_11"/>
<name>A0A0F6QZG3_9CORY</name>
<gene>
    <name evidence="1" type="ORF">UL81_09370</name>
</gene>
<dbReference type="PATRIC" id="fig|161896.4.peg.1834"/>
<dbReference type="STRING" id="161896.UL81_09370"/>
<sequence length="110" mass="12522">MTIVLEAEGLSKKYDGSDFFSLKDVNFRIEEGDIVGLVGRNGSGKSTLLKMLAKSQRPTSGRVLYRSEDLHARPDMLKDFSLMIEPAFFPQLSVEQNLDIFLRIHRRSDM</sequence>
<organism evidence="1 2">
    <name type="scientific">Corynebacterium camporealensis</name>
    <dbReference type="NCBI Taxonomy" id="161896"/>
    <lineage>
        <taxon>Bacteria</taxon>
        <taxon>Bacillati</taxon>
        <taxon>Actinomycetota</taxon>
        <taxon>Actinomycetes</taxon>
        <taxon>Mycobacteriales</taxon>
        <taxon>Corynebacteriaceae</taxon>
        <taxon>Corynebacterium</taxon>
    </lineage>
</organism>
<dbReference type="InterPro" id="IPR027417">
    <property type="entry name" value="P-loop_NTPase"/>
</dbReference>
<dbReference type="GO" id="GO:0016887">
    <property type="term" value="F:ATP hydrolysis activity"/>
    <property type="evidence" value="ECO:0007669"/>
    <property type="project" value="InterPro"/>
</dbReference>
<proteinExistence type="predicted"/>
<evidence type="ECO:0000313" key="2">
    <source>
        <dbReference type="Proteomes" id="UP000033566"/>
    </source>
</evidence>
<dbReference type="KEGG" id="ccj:UL81_09370"/>
<dbReference type="AlphaFoldDB" id="A0A0F6QZG3"/>
<dbReference type="Gene3D" id="3.40.50.300">
    <property type="entry name" value="P-loop containing nucleotide triphosphate hydrolases"/>
    <property type="match status" value="1"/>
</dbReference>
<dbReference type="InterPro" id="IPR003439">
    <property type="entry name" value="ABC_transporter-like_ATP-bd"/>
</dbReference>
<accession>A0A0F6QZG3</accession>
<dbReference type="SUPFAM" id="SSF52540">
    <property type="entry name" value="P-loop containing nucleoside triphosphate hydrolases"/>
    <property type="match status" value="1"/>
</dbReference>
<dbReference type="PANTHER" id="PTHR42939">
    <property type="entry name" value="ABC TRANSPORTER ATP-BINDING PROTEIN ALBC-RELATED"/>
    <property type="match status" value="1"/>
</dbReference>
<dbReference type="Pfam" id="PF00005">
    <property type="entry name" value="ABC_tran"/>
    <property type="match status" value="1"/>
</dbReference>
<dbReference type="InterPro" id="IPR051782">
    <property type="entry name" value="ABC_Transporter_VariousFunc"/>
</dbReference>
<dbReference type="Proteomes" id="UP000033566">
    <property type="component" value="Chromosome"/>
</dbReference>
<evidence type="ECO:0000313" key="1">
    <source>
        <dbReference type="EMBL" id="AKE39818.1"/>
    </source>
</evidence>
<dbReference type="PANTHER" id="PTHR42939:SF1">
    <property type="entry name" value="ABC TRANSPORTER ATP-BINDING PROTEIN ALBC-RELATED"/>
    <property type="match status" value="1"/>
</dbReference>
<dbReference type="GO" id="GO:0005524">
    <property type="term" value="F:ATP binding"/>
    <property type="evidence" value="ECO:0007669"/>
    <property type="project" value="InterPro"/>
</dbReference>
<dbReference type="OrthoDB" id="9778870at2"/>
<reference evidence="1 2" key="1">
    <citation type="journal article" date="2015" name="Genome Announc.">
        <title>Complete Genome Sequence of Corynebacterium camporealensis DSM 44610, Isolated from the Milk of a Manchega Sheep with Subclinical Mastitis.</title>
        <authorList>
            <person name="Ruckert C."/>
            <person name="Albersmeier A."/>
            <person name="Winkler A."/>
            <person name="Tauch A."/>
        </authorList>
    </citation>
    <scope>NUCLEOTIDE SEQUENCE [LARGE SCALE GENOMIC DNA]</scope>
    <source>
        <strain evidence="1 2">DSM 44610</strain>
    </source>
</reference>
<keyword evidence="2" id="KW-1185">Reference proteome</keyword>